<feature type="region of interest" description="Disordered" evidence="3">
    <location>
        <begin position="277"/>
        <end position="309"/>
    </location>
</feature>
<gene>
    <name evidence="5" type="ORF">O4220_10240</name>
</gene>
<comment type="similarity">
    <text evidence="1">Belongs to the FAH family.</text>
</comment>
<evidence type="ECO:0000313" key="6">
    <source>
        <dbReference type="Proteomes" id="UP001081071"/>
    </source>
</evidence>
<dbReference type="RefSeq" id="WP_269603775.1">
    <property type="nucleotide sequence ID" value="NZ_JAPWIJ010000004.1"/>
</dbReference>
<name>A0ABT4MD52_9NOCA</name>
<dbReference type="GO" id="GO:0016787">
    <property type="term" value="F:hydrolase activity"/>
    <property type="evidence" value="ECO:0007669"/>
    <property type="project" value="UniProtKB-KW"/>
</dbReference>
<dbReference type="InterPro" id="IPR036663">
    <property type="entry name" value="Fumarylacetoacetase_C_sf"/>
</dbReference>
<dbReference type="SUPFAM" id="SSF56529">
    <property type="entry name" value="FAH"/>
    <property type="match status" value="1"/>
</dbReference>
<dbReference type="Proteomes" id="UP001081071">
    <property type="component" value="Unassembled WGS sequence"/>
</dbReference>
<evidence type="ECO:0000313" key="5">
    <source>
        <dbReference type="EMBL" id="MCZ4518897.1"/>
    </source>
</evidence>
<feature type="domain" description="Fumarylacetoacetase-like C-terminal" evidence="4">
    <location>
        <begin position="73"/>
        <end position="279"/>
    </location>
</feature>
<comment type="caution">
    <text evidence="5">The sequence shown here is derived from an EMBL/GenBank/DDBJ whole genome shotgun (WGS) entry which is preliminary data.</text>
</comment>
<dbReference type="InterPro" id="IPR011234">
    <property type="entry name" value="Fumarylacetoacetase-like_C"/>
</dbReference>
<dbReference type="PANTHER" id="PTHR42796">
    <property type="entry name" value="FUMARYLACETOACETATE HYDROLASE DOMAIN-CONTAINING PROTEIN 2A-RELATED"/>
    <property type="match status" value="1"/>
</dbReference>
<dbReference type="PANTHER" id="PTHR42796:SF4">
    <property type="entry name" value="FUMARYLACETOACETATE HYDROLASE DOMAIN-CONTAINING PROTEIN 2A"/>
    <property type="match status" value="1"/>
</dbReference>
<evidence type="ECO:0000256" key="1">
    <source>
        <dbReference type="ARBA" id="ARBA00010211"/>
    </source>
</evidence>
<evidence type="ECO:0000259" key="4">
    <source>
        <dbReference type="Pfam" id="PF01557"/>
    </source>
</evidence>
<dbReference type="EMBL" id="JAPWIJ010000004">
    <property type="protein sequence ID" value="MCZ4518897.1"/>
    <property type="molecule type" value="Genomic_DNA"/>
</dbReference>
<reference evidence="5" key="1">
    <citation type="submission" date="2022-12" db="EMBL/GenBank/DDBJ databases">
        <authorList>
            <person name="Krivoruchko A.V."/>
            <person name="Elkin A."/>
        </authorList>
    </citation>
    <scope>NUCLEOTIDE SEQUENCE</scope>
    <source>
        <strain evidence="5">IEGM 1391</strain>
    </source>
</reference>
<evidence type="ECO:0000256" key="2">
    <source>
        <dbReference type="ARBA" id="ARBA00022723"/>
    </source>
</evidence>
<dbReference type="InterPro" id="IPR051121">
    <property type="entry name" value="FAH"/>
</dbReference>
<evidence type="ECO:0000256" key="3">
    <source>
        <dbReference type="SAM" id="MobiDB-lite"/>
    </source>
</evidence>
<sequence length="309" mass="33400">MKLVSFDHRNRYTWGVLEGTSSVFDLGAVSPYPDLRASLTACNIEEFAAWRSAATCLNTGDVQLLPPIPQPGKILCVGLNYADHMAEMARPATSRPPIFTRFADTLIGDGEGILAPWCNATLDYEGELAVVIGTGGRHIAVEDALDHVLGYSVFNDASVRDYQRHSSQFTPGKNFPKTGAFGPHIITADEIGVRLENLAIRTRLNGAVVQQSTLGNMIFSVAEIISYCSEWTTLSPGDVIATGTPGGVGSAHQPPLWIHPGDVVQVEIESIGHLTNPVVEEPHPAADIKPPRPADSAEQPQQMKERRDL</sequence>
<organism evidence="5 6">
    <name type="scientific">Rhodococcus ruber</name>
    <dbReference type="NCBI Taxonomy" id="1830"/>
    <lineage>
        <taxon>Bacteria</taxon>
        <taxon>Bacillati</taxon>
        <taxon>Actinomycetota</taxon>
        <taxon>Actinomycetes</taxon>
        <taxon>Mycobacteriales</taxon>
        <taxon>Nocardiaceae</taxon>
        <taxon>Rhodococcus</taxon>
    </lineage>
</organism>
<dbReference type="Gene3D" id="3.90.850.10">
    <property type="entry name" value="Fumarylacetoacetase-like, C-terminal domain"/>
    <property type="match status" value="1"/>
</dbReference>
<dbReference type="Pfam" id="PF01557">
    <property type="entry name" value="FAA_hydrolase"/>
    <property type="match status" value="1"/>
</dbReference>
<feature type="compositionally biased region" description="Basic and acidic residues" evidence="3">
    <location>
        <begin position="280"/>
        <end position="292"/>
    </location>
</feature>
<keyword evidence="6" id="KW-1185">Reference proteome</keyword>
<proteinExistence type="inferred from homology"/>
<accession>A0ABT4MD52</accession>
<keyword evidence="2" id="KW-0479">Metal-binding</keyword>
<keyword evidence="5" id="KW-0378">Hydrolase</keyword>
<protein>
    <submittedName>
        <fullName evidence="5">Fumarylacetoacetate hydrolase family protein</fullName>
    </submittedName>
</protein>